<accession>A0A804N486</accession>
<dbReference type="Gramene" id="Zm00001eb133820_T001">
    <property type="protein sequence ID" value="Zm00001eb133820_P001"/>
    <property type="gene ID" value="Zm00001eb133820"/>
</dbReference>
<evidence type="ECO:0000313" key="3">
    <source>
        <dbReference type="Proteomes" id="UP000007305"/>
    </source>
</evidence>
<dbReference type="InParanoid" id="A0A804N486"/>
<reference evidence="2" key="3">
    <citation type="submission" date="2021-05" db="UniProtKB">
        <authorList>
            <consortium name="EnsemblPlants"/>
        </authorList>
    </citation>
    <scope>IDENTIFICATION</scope>
    <source>
        <strain evidence="2">cv. B73</strain>
    </source>
</reference>
<feature type="compositionally biased region" description="Basic residues" evidence="1">
    <location>
        <begin position="60"/>
        <end position="71"/>
    </location>
</feature>
<sequence length="137" mass="14890">MVRAACSRWSRIRVVAGAASLRGPRISRHCGTPPKSMLRHGLPSLCVDRRTGDGHPPAEHHRRSGSRRRSGGQRVEARLGPLDRASTINIRSVDTDSVGNRGIVVRCGRGSRIGVGRLGLKHIPPFSWDASSSSVDW</sequence>
<organism evidence="2 3">
    <name type="scientific">Zea mays</name>
    <name type="common">Maize</name>
    <dbReference type="NCBI Taxonomy" id="4577"/>
    <lineage>
        <taxon>Eukaryota</taxon>
        <taxon>Viridiplantae</taxon>
        <taxon>Streptophyta</taxon>
        <taxon>Embryophyta</taxon>
        <taxon>Tracheophyta</taxon>
        <taxon>Spermatophyta</taxon>
        <taxon>Magnoliopsida</taxon>
        <taxon>Liliopsida</taxon>
        <taxon>Poales</taxon>
        <taxon>Poaceae</taxon>
        <taxon>PACMAD clade</taxon>
        <taxon>Panicoideae</taxon>
        <taxon>Andropogonodae</taxon>
        <taxon>Andropogoneae</taxon>
        <taxon>Tripsacinae</taxon>
        <taxon>Zea</taxon>
    </lineage>
</organism>
<evidence type="ECO:0000256" key="1">
    <source>
        <dbReference type="SAM" id="MobiDB-lite"/>
    </source>
</evidence>
<protein>
    <submittedName>
        <fullName evidence="2">Uncharacterized protein</fullName>
    </submittedName>
</protein>
<evidence type="ECO:0000313" key="2">
    <source>
        <dbReference type="EnsemblPlants" id="Zm00001eb133820_P001"/>
    </source>
</evidence>
<reference evidence="2" key="2">
    <citation type="submission" date="2019-07" db="EMBL/GenBank/DDBJ databases">
        <authorList>
            <person name="Seetharam A."/>
            <person name="Woodhouse M."/>
            <person name="Cannon E."/>
        </authorList>
    </citation>
    <scope>NUCLEOTIDE SEQUENCE [LARGE SCALE GENOMIC DNA]</scope>
    <source>
        <strain evidence="2">cv. B73</strain>
    </source>
</reference>
<feature type="compositionally biased region" description="Basic and acidic residues" evidence="1">
    <location>
        <begin position="47"/>
        <end position="59"/>
    </location>
</feature>
<reference evidence="3" key="1">
    <citation type="submission" date="2015-12" db="EMBL/GenBank/DDBJ databases">
        <title>Update maize B73 reference genome by single molecule sequencing technologies.</title>
        <authorList>
            <consortium name="Maize Genome Sequencing Project"/>
            <person name="Ware D."/>
        </authorList>
    </citation>
    <scope>NUCLEOTIDE SEQUENCE [LARGE SCALE GENOMIC DNA]</scope>
    <source>
        <strain evidence="3">cv. B73</strain>
    </source>
</reference>
<dbReference type="AlphaFoldDB" id="A0A804N486"/>
<name>A0A804N486_MAIZE</name>
<keyword evidence="3" id="KW-1185">Reference proteome</keyword>
<feature type="region of interest" description="Disordered" evidence="1">
    <location>
        <begin position="47"/>
        <end position="81"/>
    </location>
</feature>
<proteinExistence type="predicted"/>
<dbReference type="Proteomes" id="UP000007305">
    <property type="component" value="Chromosome 3"/>
</dbReference>
<dbReference type="EnsemblPlants" id="Zm00001eb133820_T001">
    <property type="protein sequence ID" value="Zm00001eb133820_P001"/>
    <property type="gene ID" value="Zm00001eb133820"/>
</dbReference>